<protein>
    <submittedName>
        <fullName evidence="1">Uncharacterized protein</fullName>
    </submittedName>
</protein>
<keyword evidence="2" id="KW-1185">Reference proteome</keyword>
<evidence type="ECO:0000313" key="2">
    <source>
        <dbReference type="Proteomes" id="UP000775213"/>
    </source>
</evidence>
<evidence type="ECO:0000313" key="1">
    <source>
        <dbReference type="EMBL" id="KAH0465481.1"/>
    </source>
</evidence>
<gene>
    <name evidence="1" type="ORF">IEQ34_005584</name>
</gene>
<dbReference type="EMBL" id="JAGFBR010000006">
    <property type="protein sequence ID" value="KAH0465481.1"/>
    <property type="molecule type" value="Genomic_DNA"/>
</dbReference>
<reference evidence="1 2" key="1">
    <citation type="journal article" date="2021" name="Hortic Res">
        <title>Chromosome-scale assembly of the Dendrobium chrysotoxum genome enhances the understanding of orchid evolution.</title>
        <authorList>
            <person name="Zhang Y."/>
            <person name="Zhang G.Q."/>
            <person name="Zhang D."/>
            <person name="Liu X.D."/>
            <person name="Xu X.Y."/>
            <person name="Sun W.H."/>
            <person name="Yu X."/>
            <person name="Zhu X."/>
            <person name="Wang Z.W."/>
            <person name="Zhao X."/>
            <person name="Zhong W.Y."/>
            <person name="Chen H."/>
            <person name="Yin W.L."/>
            <person name="Huang T."/>
            <person name="Niu S.C."/>
            <person name="Liu Z.J."/>
        </authorList>
    </citation>
    <scope>NUCLEOTIDE SEQUENCE [LARGE SCALE GENOMIC DNA]</scope>
    <source>
        <strain evidence="1">Lindl</strain>
    </source>
</reference>
<dbReference type="AlphaFoldDB" id="A0AAV7H8K1"/>
<proteinExistence type="predicted"/>
<organism evidence="1 2">
    <name type="scientific">Dendrobium chrysotoxum</name>
    <name type="common">Orchid</name>
    <dbReference type="NCBI Taxonomy" id="161865"/>
    <lineage>
        <taxon>Eukaryota</taxon>
        <taxon>Viridiplantae</taxon>
        <taxon>Streptophyta</taxon>
        <taxon>Embryophyta</taxon>
        <taxon>Tracheophyta</taxon>
        <taxon>Spermatophyta</taxon>
        <taxon>Magnoliopsida</taxon>
        <taxon>Liliopsida</taxon>
        <taxon>Asparagales</taxon>
        <taxon>Orchidaceae</taxon>
        <taxon>Epidendroideae</taxon>
        <taxon>Malaxideae</taxon>
        <taxon>Dendrobiinae</taxon>
        <taxon>Dendrobium</taxon>
    </lineage>
</organism>
<dbReference type="Proteomes" id="UP000775213">
    <property type="component" value="Unassembled WGS sequence"/>
</dbReference>
<name>A0AAV7H8K1_DENCH</name>
<comment type="caution">
    <text evidence="1">The sequence shown here is derived from an EMBL/GenBank/DDBJ whole genome shotgun (WGS) entry which is preliminary data.</text>
</comment>
<accession>A0AAV7H8K1</accession>
<sequence length="166" mass="19551">MRWPEDGRQRALTGWIWPGRTMFVISLIDAMFQHFKKSGHVIPFTIDEVALLIGLLHRDEEISKLTLGDIIFSARNIIIFRHGIDELLSNSYLDNDHHYKIRSLYRDLKEAFKVISINGGFILSRVHQLKLIIMYVCKYMKNIILQNKTNWTDSKDWQANMPTYRA</sequence>